<gene>
    <name evidence="1" type="ORF">EVA_08981</name>
</gene>
<accession>J9CRT6</accession>
<comment type="caution">
    <text evidence="1">The sequence shown here is derived from an EMBL/GenBank/DDBJ whole genome shotgun (WGS) entry which is preliminary data.</text>
</comment>
<dbReference type="AlphaFoldDB" id="J9CRT6"/>
<proteinExistence type="predicted"/>
<sequence>MKKMLLSLVMLLMISLPIAAQQSKELKRSQSALYFPEFKDAKILQPFGRYTKAKANILLKNGALCYLEGKKIMQAYTKNILGVEFDSVKYMKVDETQMGRIVASKGFNHLLCVTKVDMDKYKAETEGGENLPFLDIPDAGAFFEIDSDGQKREYDNGIPLEERYYFYIKGDIIPANETQFKKRVRPEMKKAFKNLMADRWWSWKDEESLKQLLPYLPD</sequence>
<organism evidence="1">
    <name type="scientific">gut metagenome</name>
    <dbReference type="NCBI Taxonomy" id="749906"/>
    <lineage>
        <taxon>unclassified sequences</taxon>
        <taxon>metagenomes</taxon>
        <taxon>organismal metagenomes</taxon>
    </lineage>
</organism>
<evidence type="ECO:0000313" key="1">
    <source>
        <dbReference type="EMBL" id="EJX02906.1"/>
    </source>
</evidence>
<dbReference type="EMBL" id="AMCI01002367">
    <property type="protein sequence ID" value="EJX02906.1"/>
    <property type="molecule type" value="Genomic_DNA"/>
</dbReference>
<reference evidence="1" key="1">
    <citation type="journal article" date="2012" name="PLoS ONE">
        <title>Gene sets for utilization of primary and secondary nutrition supplies in the distal gut of endangered iberian lynx.</title>
        <authorList>
            <person name="Alcaide M."/>
            <person name="Messina E."/>
            <person name="Richter M."/>
            <person name="Bargiela R."/>
            <person name="Peplies J."/>
            <person name="Huws S.A."/>
            <person name="Newbold C.J."/>
            <person name="Golyshin P.N."/>
            <person name="Simon M.A."/>
            <person name="Lopez G."/>
            <person name="Yakimov M.M."/>
            <person name="Ferrer M."/>
        </authorList>
    </citation>
    <scope>NUCLEOTIDE SEQUENCE</scope>
</reference>
<protein>
    <submittedName>
        <fullName evidence="1">Secreted protein</fullName>
    </submittedName>
</protein>
<name>J9CRT6_9ZZZZ</name>